<dbReference type="CDD" id="cd18809">
    <property type="entry name" value="SF1_C_RecD"/>
    <property type="match status" value="1"/>
</dbReference>
<name>A0A2M7W384_9BACT</name>
<reference evidence="5" key="1">
    <citation type="submission" date="2017-09" db="EMBL/GenBank/DDBJ databases">
        <title>Depth-based differentiation of microbial function through sediment-hosted aquifers and enrichment of novel symbionts in the deep terrestrial subsurface.</title>
        <authorList>
            <person name="Probst A.J."/>
            <person name="Ladd B."/>
            <person name="Jarett J.K."/>
            <person name="Geller-Mcgrath D.E."/>
            <person name="Sieber C.M.K."/>
            <person name="Emerson J.B."/>
            <person name="Anantharaman K."/>
            <person name="Thomas B.C."/>
            <person name="Malmstrom R."/>
            <person name="Stieglmeier M."/>
            <person name="Klingl A."/>
            <person name="Woyke T."/>
            <person name="Ryan C.M."/>
            <person name="Banfield J.F."/>
        </authorList>
    </citation>
    <scope>NUCLEOTIDE SEQUENCE [LARGE SCALE GENOMIC DNA]</scope>
</reference>
<dbReference type="EMBL" id="PFQB01000005">
    <property type="protein sequence ID" value="PJA15898.1"/>
    <property type="molecule type" value="Genomic_DNA"/>
</dbReference>
<organism evidence="4 5">
    <name type="scientific">Candidatus Dojkabacteria bacterium CG_4_10_14_0_2_um_filter_Dojkabacteria_WS6_41_15</name>
    <dbReference type="NCBI Taxonomy" id="2014249"/>
    <lineage>
        <taxon>Bacteria</taxon>
        <taxon>Candidatus Dojkabacteria</taxon>
    </lineage>
</organism>
<dbReference type="PANTHER" id="PTHR43788">
    <property type="entry name" value="DNA2/NAM7 HELICASE FAMILY MEMBER"/>
    <property type="match status" value="1"/>
</dbReference>
<dbReference type="InterPro" id="IPR027417">
    <property type="entry name" value="P-loop_NTPase"/>
</dbReference>
<proteinExistence type="predicted"/>
<dbReference type="AlphaFoldDB" id="A0A2M7W384"/>
<sequence length="399" mass="45507">MDMLLYSLMSKFVLSPDQKNVLSTLMSWNVDSHRAPYITVGGYAGTGKTTVIAEFRKDLTKLSENTKIAFCSYTGKAARVLQQRLKQQDALRMVDSVGTIHSLMYSPVTDEKTEEILGWERRKEIKADLIIIDEASMVDENIWFDIQSYGIPIVAVGDHGQLPPVRGTFNLMQDPQVKLEKIHRQNEGNPIIMVSLMARTEGRIPIGKYGDKVKKVDRYDPEARGQVGEILQSYNADTLLLCGYNTTRTDLNKYIRAQRGFEDDVPKPRDRVICLRNNHTAQIYNGMVGTVESVDTRSDGNYFMQVNLDGEDYPFRGDVLAAQFYAPTSMNFTKDRSITKQFDLFDFGYALTVHKAQGSQAKRVILFEERFAKMTDDEWRRWLYTGVTRAEEELIIVGK</sequence>
<dbReference type="InterPro" id="IPR027785">
    <property type="entry name" value="UvrD-like_helicase_C"/>
</dbReference>
<evidence type="ECO:0000313" key="4">
    <source>
        <dbReference type="EMBL" id="PJA15898.1"/>
    </source>
</evidence>
<dbReference type="Proteomes" id="UP000228952">
    <property type="component" value="Unassembled WGS sequence"/>
</dbReference>
<dbReference type="Pfam" id="PF13245">
    <property type="entry name" value="AAA_19"/>
    <property type="match status" value="1"/>
</dbReference>
<evidence type="ECO:0000313" key="5">
    <source>
        <dbReference type="Proteomes" id="UP000228952"/>
    </source>
</evidence>
<comment type="caution">
    <text evidence="4">The sequence shown here is derived from an EMBL/GenBank/DDBJ whole genome shotgun (WGS) entry which is preliminary data.</text>
</comment>
<dbReference type="Pfam" id="PF13538">
    <property type="entry name" value="UvrD_C_2"/>
    <property type="match status" value="1"/>
</dbReference>
<accession>A0A2M7W384</accession>
<dbReference type="SUPFAM" id="SSF52540">
    <property type="entry name" value="P-loop containing nucleoside triphosphate hydrolases"/>
    <property type="match status" value="1"/>
</dbReference>
<evidence type="ECO:0000256" key="2">
    <source>
        <dbReference type="ARBA" id="ARBA00022840"/>
    </source>
</evidence>
<dbReference type="InterPro" id="IPR050534">
    <property type="entry name" value="Coronavir_polyprotein_1ab"/>
</dbReference>
<evidence type="ECO:0000256" key="1">
    <source>
        <dbReference type="ARBA" id="ARBA00022741"/>
    </source>
</evidence>
<protein>
    <recommendedName>
        <fullName evidence="3">UvrD-like helicase C-terminal domain-containing protein</fullName>
    </recommendedName>
</protein>
<keyword evidence="2" id="KW-0067">ATP-binding</keyword>
<feature type="domain" description="UvrD-like helicase C-terminal" evidence="3">
    <location>
        <begin position="348"/>
        <end position="397"/>
    </location>
</feature>
<keyword evidence="1" id="KW-0547">Nucleotide-binding</keyword>
<dbReference type="GO" id="GO:0005524">
    <property type="term" value="F:ATP binding"/>
    <property type="evidence" value="ECO:0007669"/>
    <property type="project" value="UniProtKB-KW"/>
</dbReference>
<gene>
    <name evidence="4" type="ORF">COX64_00135</name>
</gene>
<dbReference type="Gene3D" id="2.30.30.940">
    <property type="match status" value="1"/>
</dbReference>
<evidence type="ECO:0000259" key="3">
    <source>
        <dbReference type="Pfam" id="PF13538"/>
    </source>
</evidence>
<dbReference type="Gene3D" id="3.40.50.300">
    <property type="entry name" value="P-loop containing nucleotide triphosphate hydrolases"/>
    <property type="match status" value="2"/>
</dbReference>
<dbReference type="GO" id="GO:0003678">
    <property type="term" value="F:DNA helicase activity"/>
    <property type="evidence" value="ECO:0007669"/>
    <property type="project" value="UniProtKB-ARBA"/>
</dbReference>
<dbReference type="PANTHER" id="PTHR43788:SF6">
    <property type="entry name" value="DNA HELICASE B"/>
    <property type="match status" value="1"/>
</dbReference>